<evidence type="ECO:0000313" key="3">
    <source>
        <dbReference type="EMBL" id="QDU44586.1"/>
    </source>
</evidence>
<dbReference type="Pfam" id="PF20441">
    <property type="entry name" value="TerL_nuclease"/>
    <property type="match status" value="1"/>
</dbReference>
<gene>
    <name evidence="3" type="ORF">Mal52_30710</name>
</gene>
<feature type="domain" description="Terminase large subunit-like ATPase" evidence="1">
    <location>
        <begin position="65"/>
        <end position="234"/>
    </location>
</feature>
<dbReference type="EMBL" id="CP036276">
    <property type="protein sequence ID" value="QDU44586.1"/>
    <property type="molecule type" value="Genomic_DNA"/>
</dbReference>
<dbReference type="Proteomes" id="UP000319383">
    <property type="component" value="Chromosome"/>
</dbReference>
<feature type="domain" description="Terminase large subunit-like endonuclease" evidence="2">
    <location>
        <begin position="242"/>
        <end position="521"/>
    </location>
</feature>
<dbReference type="AlphaFoldDB" id="A0A517ZQ19"/>
<accession>A0A517ZQ19</accession>
<dbReference type="InterPro" id="IPR046462">
    <property type="entry name" value="TerL_nuclease"/>
</dbReference>
<dbReference type="GO" id="GO:0004519">
    <property type="term" value="F:endonuclease activity"/>
    <property type="evidence" value="ECO:0007669"/>
    <property type="project" value="InterPro"/>
</dbReference>
<dbReference type="Gene3D" id="3.40.50.300">
    <property type="entry name" value="P-loop containing nucleotide triphosphate hydrolases"/>
    <property type="match status" value="1"/>
</dbReference>
<dbReference type="RefSeq" id="WP_145376922.1">
    <property type="nucleotide sequence ID" value="NZ_CP036276.1"/>
</dbReference>
<dbReference type="PANTHER" id="PTHR41287">
    <property type="match status" value="1"/>
</dbReference>
<organism evidence="3 4">
    <name type="scientific">Symmachiella dynata</name>
    <dbReference type="NCBI Taxonomy" id="2527995"/>
    <lineage>
        <taxon>Bacteria</taxon>
        <taxon>Pseudomonadati</taxon>
        <taxon>Planctomycetota</taxon>
        <taxon>Planctomycetia</taxon>
        <taxon>Planctomycetales</taxon>
        <taxon>Planctomycetaceae</taxon>
        <taxon>Symmachiella</taxon>
    </lineage>
</organism>
<dbReference type="InterPro" id="IPR005021">
    <property type="entry name" value="Terminase_largesu-like"/>
</dbReference>
<evidence type="ECO:0000259" key="2">
    <source>
        <dbReference type="Pfam" id="PF20441"/>
    </source>
</evidence>
<evidence type="ECO:0000259" key="1">
    <source>
        <dbReference type="Pfam" id="PF03354"/>
    </source>
</evidence>
<dbReference type="InterPro" id="IPR046461">
    <property type="entry name" value="TerL_ATPase"/>
</dbReference>
<protein>
    <submittedName>
        <fullName evidence="3">Phage Terminase</fullName>
    </submittedName>
</protein>
<sequence length="538" mass="61349">MPREVESLTSDWICTTADERAVADGCWFDLQAAERVRTFFRKFLRHSKGQWAGQPFDLLEWQWQEVVAPLFGWKRPDGTRRFRRGYIEVPKKNGKSTLFSGLSLYLLVGDNEPGAEIYSAAVDRDQASIVYGEAAHMVDESPDLSRRLKVVRSTKRIVYHRTRSFYKALSADVPAKEGLNAHAVLIDELHAQRTRDLWDTLRNAGASRRQPLQLAITTAGYDRHSICWEQHDYALKVLDGTIEDTSFFPFVAAANDEADWTDPNVWKTANPSFGITINADQFAEDCTEAQESPAKENSFRRYRLNQWTEQDVRWLSMDKWDACGTPLEDLRGRVCFAGLDLSSTTDVSALVLVFPDEDEGRFDVLPYFWVPEEGARKRERRDRVPYVQWIRDDHMEATSGEVVDYDVIRRRINELNEQFEIREIAIDRWNATQLATQLEGDGFEMIAFGQGYASMSAPTKKLEEVVLSCKLAHAGHPVLRWMAGNVSIETDAADNWKPSKKKSVERIDGIVALVMGLDRASTQDLCTSVYDKRGILSL</sequence>
<dbReference type="Pfam" id="PF03354">
    <property type="entry name" value="TerL_ATPase"/>
    <property type="match status" value="1"/>
</dbReference>
<reference evidence="3 4" key="1">
    <citation type="submission" date="2019-02" db="EMBL/GenBank/DDBJ databases">
        <title>Deep-cultivation of Planctomycetes and their phenomic and genomic characterization uncovers novel biology.</title>
        <authorList>
            <person name="Wiegand S."/>
            <person name="Jogler M."/>
            <person name="Boedeker C."/>
            <person name="Pinto D."/>
            <person name="Vollmers J."/>
            <person name="Rivas-Marin E."/>
            <person name="Kohn T."/>
            <person name="Peeters S.H."/>
            <person name="Heuer A."/>
            <person name="Rast P."/>
            <person name="Oberbeckmann S."/>
            <person name="Bunk B."/>
            <person name="Jeske O."/>
            <person name="Meyerdierks A."/>
            <person name="Storesund J.E."/>
            <person name="Kallscheuer N."/>
            <person name="Luecker S."/>
            <person name="Lage O.M."/>
            <person name="Pohl T."/>
            <person name="Merkel B.J."/>
            <person name="Hornburger P."/>
            <person name="Mueller R.-W."/>
            <person name="Bruemmer F."/>
            <person name="Labrenz M."/>
            <person name="Spormann A.M."/>
            <person name="Op den Camp H."/>
            <person name="Overmann J."/>
            <person name="Amann R."/>
            <person name="Jetten M.S.M."/>
            <person name="Mascher T."/>
            <person name="Medema M.H."/>
            <person name="Devos D.P."/>
            <person name="Kaster A.-K."/>
            <person name="Ovreas L."/>
            <person name="Rohde M."/>
            <person name="Galperin M.Y."/>
            <person name="Jogler C."/>
        </authorList>
    </citation>
    <scope>NUCLEOTIDE SEQUENCE [LARGE SCALE GENOMIC DNA]</scope>
    <source>
        <strain evidence="3 4">Mal52</strain>
    </source>
</reference>
<proteinExistence type="predicted"/>
<dbReference type="InterPro" id="IPR027417">
    <property type="entry name" value="P-loop_NTPase"/>
</dbReference>
<name>A0A517ZQ19_9PLAN</name>
<evidence type="ECO:0000313" key="4">
    <source>
        <dbReference type="Proteomes" id="UP000319383"/>
    </source>
</evidence>
<dbReference type="KEGG" id="sdyn:Mal52_30710"/>
<keyword evidence="4" id="KW-1185">Reference proteome</keyword>
<dbReference type="PANTHER" id="PTHR41287:SF1">
    <property type="entry name" value="PROTEIN YMFN"/>
    <property type="match status" value="1"/>
</dbReference>